<dbReference type="InterPro" id="IPR008278">
    <property type="entry name" value="4-PPantetheinyl_Trfase_dom"/>
</dbReference>
<dbReference type="InterPro" id="IPR037143">
    <property type="entry name" value="4-PPantetheinyl_Trfase_dom_sf"/>
</dbReference>
<dbReference type="EMBL" id="CCBP010000125">
    <property type="protein sequence ID" value="CDO74018.1"/>
    <property type="molecule type" value="Genomic_DNA"/>
</dbReference>
<dbReference type="EC" id="2.7.8.7" evidence="1"/>
<organism evidence="4 5">
    <name type="scientific">Pycnoporus cinnabarinus</name>
    <name type="common">Cinnabar-red polypore</name>
    <name type="synonym">Trametes cinnabarina</name>
    <dbReference type="NCBI Taxonomy" id="5643"/>
    <lineage>
        <taxon>Eukaryota</taxon>
        <taxon>Fungi</taxon>
        <taxon>Dikarya</taxon>
        <taxon>Basidiomycota</taxon>
        <taxon>Agaricomycotina</taxon>
        <taxon>Agaricomycetes</taxon>
        <taxon>Polyporales</taxon>
        <taxon>Polyporaceae</taxon>
        <taxon>Trametes</taxon>
    </lineage>
</organism>
<accession>A0A060SNK1</accession>
<evidence type="ECO:0000313" key="4">
    <source>
        <dbReference type="EMBL" id="CDO74018.1"/>
    </source>
</evidence>
<dbReference type="Proteomes" id="UP000029665">
    <property type="component" value="Unassembled WGS sequence"/>
</dbReference>
<dbReference type="OrthoDB" id="26719at2759"/>
<dbReference type="STRING" id="5643.A0A060SNK1"/>
<dbReference type="OMA" id="EAGPECK"/>
<proteinExistence type="predicted"/>
<sequence length="223" mass="25177">MLLKERHIPNDDMRFFKTQAGKPYICTKLSSPIGYNITHDNGVVAMAYSTGADLYPDPPAYRVGVDVMLLQLPKRDTFSGFVNVFSDQLTELERNILLPPASEPPLSQREQLRRFFLIWTLKEAYTKALGLGLGFDFGRIEYDVPNDVVRIDGEAPRGWEFTRFELQNAVKDRPIEDYVGVVARYTGDDAPLERRVQAASTGGWLKVQDAKEFLSAAIRELGS</sequence>
<evidence type="ECO:0000313" key="5">
    <source>
        <dbReference type="Proteomes" id="UP000029665"/>
    </source>
</evidence>
<dbReference type="PANTHER" id="PTHR12215:SF10">
    <property type="entry name" value="L-AMINOADIPATE-SEMIALDEHYDE DEHYDROGENASE-PHOSPHOPANTETHEINYL TRANSFERASE"/>
    <property type="match status" value="1"/>
</dbReference>
<feature type="domain" description="4'-phosphopantetheinyl transferase" evidence="3">
    <location>
        <begin position="62"/>
        <end position="162"/>
    </location>
</feature>
<keyword evidence="2" id="KW-0808">Transferase</keyword>
<evidence type="ECO:0000256" key="2">
    <source>
        <dbReference type="ARBA" id="ARBA00022679"/>
    </source>
</evidence>
<evidence type="ECO:0000259" key="3">
    <source>
        <dbReference type="Pfam" id="PF01648"/>
    </source>
</evidence>
<dbReference type="Gene3D" id="3.90.470.20">
    <property type="entry name" value="4'-phosphopantetheinyl transferase domain"/>
    <property type="match status" value="1"/>
</dbReference>
<keyword evidence="5" id="KW-1185">Reference proteome</keyword>
<dbReference type="InterPro" id="IPR050559">
    <property type="entry name" value="P-Pant_transferase_sf"/>
</dbReference>
<dbReference type="PANTHER" id="PTHR12215">
    <property type="entry name" value="PHOSPHOPANTETHEINE TRANSFERASE"/>
    <property type="match status" value="1"/>
</dbReference>
<dbReference type="GO" id="GO:0019878">
    <property type="term" value="P:lysine biosynthetic process via aminoadipic acid"/>
    <property type="evidence" value="ECO:0007669"/>
    <property type="project" value="TreeGrafter"/>
</dbReference>
<name>A0A060SNK1_PYCCI</name>
<gene>
    <name evidence="4" type="ORF">BN946_scf185043.g67</name>
</gene>
<evidence type="ECO:0000256" key="1">
    <source>
        <dbReference type="ARBA" id="ARBA00013172"/>
    </source>
</evidence>
<dbReference type="Pfam" id="PF01648">
    <property type="entry name" value="ACPS"/>
    <property type="match status" value="1"/>
</dbReference>
<dbReference type="GO" id="GO:0008897">
    <property type="term" value="F:holo-[acyl-carrier-protein] synthase activity"/>
    <property type="evidence" value="ECO:0007669"/>
    <property type="project" value="UniProtKB-EC"/>
</dbReference>
<dbReference type="GO" id="GO:0000287">
    <property type="term" value="F:magnesium ion binding"/>
    <property type="evidence" value="ECO:0007669"/>
    <property type="project" value="InterPro"/>
</dbReference>
<dbReference type="GO" id="GO:0005829">
    <property type="term" value="C:cytosol"/>
    <property type="evidence" value="ECO:0007669"/>
    <property type="project" value="TreeGrafter"/>
</dbReference>
<protein>
    <recommendedName>
        <fullName evidence="1">holo-[acyl-carrier-protein] synthase</fullName>
        <ecNumber evidence="1">2.7.8.7</ecNumber>
    </recommendedName>
</protein>
<dbReference type="SUPFAM" id="SSF56214">
    <property type="entry name" value="4'-phosphopantetheinyl transferase"/>
    <property type="match status" value="2"/>
</dbReference>
<reference evidence="4" key="1">
    <citation type="submission" date="2014-01" db="EMBL/GenBank/DDBJ databases">
        <title>The genome of the white-rot fungus Pycnoporus cinnabarinus: a basidiomycete model with a versatile arsenal for lignocellulosic biomass breakdown.</title>
        <authorList>
            <person name="Levasseur A."/>
            <person name="Lomascolo A."/>
            <person name="Ruiz-Duenas F.J."/>
            <person name="Uzan E."/>
            <person name="Piumi F."/>
            <person name="Kues U."/>
            <person name="Ram A.F.J."/>
            <person name="Murat C."/>
            <person name="Haon M."/>
            <person name="Benoit I."/>
            <person name="Arfi Y."/>
            <person name="Chevret D."/>
            <person name="Drula E."/>
            <person name="Kwon M.J."/>
            <person name="Gouret P."/>
            <person name="Lesage-Meessen L."/>
            <person name="Lombard V."/>
            <person name="Mariette J."/>
            <person name="Noirot C."/>
            <person name="Park J."/>
            <person name="Patyshakuliyeva A."/>
            <person name="Wieneger R.A.B."/>
            <person name="Wosten H.A.B."/>
            <person name="Martin F."/>
            <person name="Coutinho P.M."/>
            <person name="de Vries R."/>
            <person name="Martinez A.T."/>
            <person name="Klopp C."/>
            <person name="Pontarotti P."/>
            <person name="Henrissat B."/>
            <person name="Record E."/>
        </authorList>
    </citation>
    <scope>NUCLEOTIDE SEQUENCE [LARGE SCALE GENOMIC DNA]</scope>
    <source>
        <strain evidence="4">BRFM137</strain>
    </source>
</reference>
<comment type="caution">
    <text evidence="4">The sequence shown here is derived from an EMBL/GenBank/DDBJ whole genome shotgun (WGS) entry which is preliminary data.</text>
</comment>
<dbReference type="AlphaFoldDB" id="A0A060SNK1"/>
<dbReference type="HOGENOM" id="CLU_057011_3_2_1"/>